<dbReference type="InterPro" id="IPR000845">
    <property type="entry name" value="Nucleoside_phosphorylase_d"/>
</dbReference>
<gene>
    <name evidence="3" type="ORF">MW290_31100</name>
</gene>
<name>A0ABY4SCZ9_AQUTE</name>
<dbReference type="RefSeq" id="WP_250198196.1">
    <property type="nucleotide sequence ID" value="NZ_CP097636.1"/>
</dbReference>
<feature type="domain" description="Nucleoside phosphorylase" evidence="2">
    <location>
        <begin position="36"/>
        <end position="328"/>
    </location>
</feature>
<dbReference type="SUPFAM" id="SSF53167">
    <property type="entry name" value="Purine and uridine phosphorylases"/>
    <property type="match status" value="1"/>
</dbReference>
<dbReference type="Proteomes" id="UP001056201">
    <property type="component" value="Chromosome 2"/>
</dbReference>
<evidence type="ECO:0000313" key="3">
    <source>
        <dbReference type="EMBL" id="URI09986.1"/>
    </source>
</evidence>
<reference evidence="3" key="1">
    <citation type="submission" date="2022-05" db="EMBL/GenBank/DDBJ databases">
        <title>An RpoN-dependent PEP-CTERM gene is involved in floc formation of an Aquincola tertiaricarbonis strain.</title>
        <authorList>
            <person name="Qiu D."/>
            <person name="Xia M."/>
        </authorList>
    </citation>
    <scope>NUCLEOTIDE SEQUENCE</scope>
    <source>
        <strain evidence="3">RN12</strain>
    </source>
</reference>
<dbReference type="PANTHER" id="PTHR21234">
    <property type="entry name" value="PURINE NUCLEOSIDE PHOSPHORYLASE"/>
    <property type="match status" value="1"/>
</dbReference>
<feature type="chain" id="PRO_5045425411" evidence="1">
    <location>
        <begin position="24"/>
        <end position="339"/>
    </location>
</feature>
<protein>
    <submittedName>
        <fullName evidence="3">5'-methylthioadenosine/S-adenosylhomocysteine nucleosidase</fullName>
    </submittedName>
</protein>
<dbReference type="PANTHER" id="PTHR21234:SF42">
    <property type="entry name" value="PHOSPHORYLASE SUPERFAMILY PROTEIN"/>
    <property type="match status" value="1"/>
</dbReference>
<dbReference type="Gene3D" id="3.40.50.1580">
    <property type="entry name" value="Nucleoside phosphorylase domain"/>
    <property type="match status" value="1"/>
</dbReference>
<feature type="signal peptide" evidence="1">
    <location>
        <begin position="1"/>
        <end position="23"/>
    </location>
</feature>
<dbReference type="EMBL" id="CP097636">
    <property type="protein sequence ID" value="URI09986.1"/>
    <property type="molecule type" value="Genomic_DNA"/>
</dbReference>
<organism evidence="3 4">
    <name type="scientific">Aquincola tertiaricarbonis</name>
    <dbReference type="NCBI Taxonomy" id="391953"/>
    <lineage>
        <taxon>Bacteria</taxon>
        <taxon>Pseudomonadati</taxon>
        <taxon>Pseudomonadota</taxon>
        <taxon>Betaproteobacteria</taxon>
        <taxon>Burkholderiales</taxon>
        <taxon>Sphaerotilaceae</taxon>
        <taxon>Aquincola</taxon>
    </lineage>
</organism>
<proteinExistence type="predicted"/>
<dbReference type="InterPro" id="IPR035994">
    <property type="entry name" value="Nucleoside_phosphorylase_sf"/>
</dbReference>
<evidence type="ECO:0000256" key="1">
    <source>
        <dbReference type="SAM" id="SignalP"/>
    </source>
</evidence>
<dbReference type="Pfam" id="PF01048">
    <property type="entry name" value="PNP_UDP_1"/>
    <property type="match status" value="1"/>
</dbReference>
<keyword evidence="1" id="KW-0732">Signal</keyword>
<keyword evidence="4" id="KW-1185">Reference proteome</keyword>
<evidence type="ECO:0000313" key="4">
    <source>
        <dbReference type="Proteomes" id="UP001056201"/>
    </source>
</evidence>
<dbReference type="CDD" id="cd09008">
    <property type="entry name" value="MTAN"/>
    <property type="match status" value="1"/>
</dbReference>
<evidence type="ECO:0000259" key="2">
    <source>
        <dbReference type="Pfam" id="PF01048"/>
    </source>
</evidence>
<accession>A0ABY4SCZ9</accession>
<sequence>MRLPALPAALLTGLALLASTAHAAPAARCLTDCTPRIGIVSAFGAEADILVAQTTGKRTHVVNGNRFTTGTLRGNRVVIVLSGVSMINSTMVTQLMLDHFKVQRLIMSGIAGGVNPAHHVGDVTVPERWVMPMEVYWQSNDQVPAACGTAGDVSCLGLSLAKTPAGQPLPPYQGWFLRENYVMNSANAPKGEFRFDYPVDTEMLAVARNLKPALQRCGPKAAASGTVDEKQCVKHQPKLEVGGTGVSGTAFLAHAPYRRYLFETLNAQVFEMETAALAHVAYANRVPYIAMRSVSDLAGAEEFNADVAALFSSGLAETNEAAVTLAFLEAWAARGKPAR</sequence>